<feature type="region of interest" description="Disordered" evidence="3">
    <location>
        <begin position="1"/>
        <end position="30"/>
    </location>
</feature>
<keyword evidence="2" id="KW-0808">Transferase</keyword>
<gene>
    <name evidence="4" type="ORF">JW498_06475</name>
</gene>
<dbReference type="SUPFAM" id="SSF53756">
    <property type="entry name" value="UDP-Glycosyltransferase/glycogen phosphorylase"/>
    <property type="match status" value="1"/>
</dbReference>
<organism evidence="4 5">
    <name type="scientific">Amphritea pacifica</name>
    <dbReference type="NCBI Taxonomy" id="2811233"/>
    <lineage>
        <taxon>Bacteria</taxon>
        <taxon>Pseudomonadati</taxon>
        <taxon>Pseudomonadota</taxon>
        <taxon>Gammaproteobacteria</taxon>
        <taxon>Oceanospirillales</taxon>
        <taxon>Oceanospirillaceae</taxon>
        <taxon>Amphritea</taxon>
    </lineage>
</organism>
<keyword evidence="1" id="KW-0328">Glycosyltransferase</keyword>
<accession>A0ABS2W661</accession>
<dbReference type="RefSeq" id="WP_205213202.1">
    <property type="nucleotide sequence ID" value="NZ_JAFFZP010000007.1"/>
</dbReference>
<dbReference type="InterPro" id="IPR007739">
    <property type="entry name" value="RgpF"/>
</dbReference>
<dbReference type="Gene3D" id="3.40.50.2000">
    <property type="entry name" value="Glycogen Phosphorylase B"/>
    <property type="match status" value="2"/>
</dbReference>
<keyword evidence="5" id="KW-1185">Reference proteome</keyword>
<reference evidence="4 5" key="1">
    <citation type="submission" date="2021-02" db="EMBL/GenBank/DDBJ databases">
        <title>A novel species of genus Amphritea isolated from a fishpond in China.</title>
        <authorList>
            <person name="Lu H."/>
        </authorList>
    </citation>
    <scope>NUCLEOTIDE SEQUENCE [LARGE SCALE GENOMIC DNA]</scope>
    <source>
        <strain evidence="4 5">RP18W</strain>
    </source>
</reference>
<name>A0ABS2W661_9GAMM</name>
<dbReference type="Pfam" id="PF05045">
    <property type="entry name" value="RgpF"/>
    <property type="match status" value="1"/>
</dbReference>
<sequence>MKEKKNEINKAEDVTGSDMTGGVSVKSEGESGKELSKDLMAHYYHIINSKGLDWSHYIEMYNLDEDDDPIAHYILNWQRCPLIIPAVFDSAFYVERYQDIRESGENPLVHFIEHGENEARIPYSSDDISEPVLEPEDEDPDFVLLTSCNQIDWGEYKANYCPDTVKHPANHYLQNWDNLTPVFSGFFDTSLYYALYPDIRNNLINPLLHYIKHGISEGRIGWIEKQDYLEAGGREFDPSLKTLIVCAHETSYTGAPIVALEIARRFNANHNIVTVGLRKGEMHNAFLSTGFLHINFPHGPHVIFAKQILGELLKDYKVDAAVLNSVESLNFLDAAAYFEIPTVSLIHEYADYTLPRGKISRAIYTSDVVIYPAESIKLSGLDELKETTALRTEPNHIIVKPQGSIKFDAAVDTGESEASLRQKLKIPQDGIVIAGAGYVQQRKGVDWFFETCYYLLKRMRSESDPRAEQLYFVWIGDGFSSEDMAVSVWLSAFLKRAGIENRCYFSGHVDSVSKALKEVDLYLLTSRLDPFPNVAIDALDADCSIGCFESASGIADFLNEYPSRSVIAPYGDCYALADQVFENFETLTDRNGVNSSLCEEKLCFSDYTQVLESAIESAITKKSAIQNVIAENAAFKSRFDGTFYGMDFCDGDRQHHFLSLLQKGIVFSKPYPGSAIQSRFRVYSYSDDQSFSDYVTSVFADSENTREPVLRLPSESDELFSGKIAIQFHVYYKELIAEYAHYFSHLIDHDVDLFVSHVEPLTDAEVELLRGSVSGKLYLDLVDNCGRDILPFHRSYCQQLTDQYEVVGHFHTKKSVDCVGGIGDRWRTYLLQNLLGGDGVAKQVLSIFNDSKVGLVYAEDRHCVDEGTNMPYIVELTKKMGLQPQVEYYSYPLGTMFWARTQALAPLLKVDKSTFRLEEPIAYDGSVLHAFERIIPQIVESTGASIQKVYLAGTDW</sequence>
<proteinExistence type="predicted"/>
<dbReference type="EMBL" id="JAFFZP010000007">
    <property type="protein sequence ID" value="MBN0986997.1"/>
    <property type="molecule type" value="Genomic_DNA"/>
</dbReference>
<evidence type="ECO:0000256" key="1">
    <source>
        <dbReference type="ARBA" id="ARBA00022676"/>
    </source>
</evidence>
<protein>
    <submittedName>
        <fullName evidence="4">Glycosyltransferase</fullName>
    </submittedName>
</protein>
<comment type="caution">
    <text evidence="4">The sequence shown here is derived from an EMBL/GenBank/DDBJ whole genome shotgun (WGS) entry which is preliminary data.</text>
</comment>
<evidence type="ECO:0000256" key="3">
    <source>
        <dbReference type="SAM" id="MobiDB-lite"/>
    </source>
</evidence>
<dbReference type="PANTHER" id="PTHR12526">
    <property type="entry name" value="GLYCOSYLTRANSFERASE"/>
    <property type="match status" value="1"/>
</dbReference>
<evidence type="ECO:0000256" key="2">
    <source>
        <dbReference type="ARBA" id="ARBA00022679"/>
    </source>
</evidence>
<dbReference type="Proteomes" id="UP000760472">
    <property type="component" value="Unassembled WGS sequence"/>
</dbReference>
<feature type="compositionally biased region" description="Basic and acidic residues" evidence="3">
    <location>
        <begin position="1"/>
        <end position="13"/>
    </location>
</feature>
<dbReference type="PANTHER" id="PTHR12526:SF629">
    <property type="entry name" value="TEICHURONIC ACID BIOSYNTHESIS GLYCOSYLTRANSFERASE TUAH-RELATED"/>
    <property type="match status" value="1"/>
</dbReference>
<dbReference type="Pfam" id="PF13692">
    <property type="entry name" value="Glyco_trans_1_4"/>
    <property type="match status" value="1"/>
</dbReference>
<evidence type="ECO:0000313" key="4">
    <source>
        <dbReference type="EMBL" id="MBN0986997.1"/>
    </source>
</evidence>
<evidence type="ECO:0000313" key="5">
    <source>
        <dbReference type="Proteomes" id="UP000760472"/>
    </source>
</evidence>